<sequence length="359" mass="40498">MAVQNGEPPLYDSVTNGYVYGRWREPIQAEVTFTGLGCMEKLWNLKQFDYTSISTDQYFIGFALVNLQYVSEVFLYIVDKQEDPSNKFDFDSLVPGGAGVRLSASSHSGCSEGYNPFPAMLSPYLIRKCWDERSRSWNISIDLTARRDKTRESHHIQVEVTMKERDAMAFVYPIEDRRPAYVHKGAGLPVTGFVSIDGKHHSFVNGLGSLDWTYSLAKHETRWKWVSLSVRAQVDGKDVDLGINLSEWVYDVPEHGSVENAVWIDGTVHPVDGIVDIVIPDRDLLADAWLVKSRKEAKVQLDLTCKPLGFRAVEVNAGVLANNFVQPYGIFEGSVLLQDGRRVVVKDAMGVVERHHARW</sequence>
<gene>
    <name evidence="1" type="primary">Aste57867_24355</name>
    <name evidence="1" type="ORF">SNEC2469_LOCUS21243</name>
</gene>
<proteinExistence type="predicted"/>
<evidence type="ECO:0000313" key="1">
    <source>
        <dbReference type="EMBL" id="CAE7734914.1"/>
    </source>
</evidence>
<dbReference type="Pfam" id="PF10974">
    <property type="entry name" value="DUF2804"/>
    <property type="match status" value="1"/>
</dbReference>
<comment type="caution">
    <text evidence="1">The sequence shown here is derived from an EMBL/GenBank/DDBJ whole genome shotgun (WGS) entry which is preliminary data.</text>
</comment>
<name>A0A812XGR5_9DINO</name>
<organism evidence="1 2">
    <name type="scientific">Symbiodinium necroappetens</name>
    <dbReference type="NCBI Taxonomy" id="1628268"/>
    <lineage>
        <taxon>Eukaryota</taxon>
        <taxon>Sar</taxon>
        <taxon>Alveolata</taxon>
        <taxon>Dinophyceae</taxon>
        <taxon>Suessiales</taxon>
        <taxon>Symbiodiniaceae</taxon>
        <taxon>Symbiodinium</taxon>
    </lineage>
</organism>
<dbReference type="OrthoDB" id="4083947at2759"/>
<keyword evidence="2" id="KW-1185">Reference proteome</keyword>
<dbReference type="AlphaFoldDB" id="A0A812XGR5"/>
<dbReference type="PANTHER" id="PTHR35868">
    <property type="entry name" value="DUF2804 DOMAIN-CONTAINING PROTEIN-RELATED"/>
    <property type="match status" value="1"/>
</dbReference>
<reference evidence="1" key="1">
    <citation type="submission" date="2021-02" db="EMBL/GenBank/DDBJ databases">
        <authorList>
            <person name="Dougan E. K."/>
            <person name="Rhodes N."/>
            <person name="Thang M."/>
            <person name="Chan C."/>
        </authorList>
    </citation>
    <scope>NUCLEOTIDE SEQUENCE</scope>
</reference>
<dbReference type="EMBL" id="CAJNJA010037552">
    <property type="protein sequence ID" value="CAE7734914.1"/>
    <property type="molecule type" value="Genomic_DNA"/>
</dbReference>
<dbReference type="Proteomes" id="UP000601435">
    <property type="component" value="Unassembled WGS sequence"/>
</dbReference>
<protein>
    <submittedName>
        <fullName evidence="1">Aste57867_24355 protein</fullName>
    </submittedName>
</protein>
<dbReference type="PANTHER" id="PTHR35868:SF4">
    <property type="entry name" value="DUF2804 DOMAIN-CONTAINING PROTEIN"/>
    <property type="match status" value="1"/>
</dbReference>
<accession>A0A812XGR5</accession>
<dbReference type="InterPro" id="IPR021243">
    <property type="entry name" value="DUF2804"/>
</dbReference>
<evidence type="ECO:0000313" key="2">
    <source>
        <dbReference type="Proteomes" id="UP000601435"/>
    </source>
</evidence>